<evidence type="ECO:0000313" key="3">
    <source>
        <dbReference type="Proteomes" id="UP000652761"/>
    </source>
</evidence>
<feature type="region of interest" description="Disordered" evidence="1">
    <location>
        <begin position="1"/>
        <end position="40"/>
    </location>
</feature>
<evidence type="ECO:0000256" key="1">
    <source>
        <dbReference type="SAM" id="MobiDB-lite"/>
    </source>
</evidence>
<proteinExistence type="predicted"/>
<dbReference type="EMBL" id="NMUH01000394">
    <property type="protein sequence ID" value="MQL78321.1"/>
    <property type="molecule type" value="Genomic_DNA"/>
</dbReference>
<keyword evidence="3" id="KW-1185">Reference proteome</keyword>
<dbReference type="Proteomes" id="UP000652761">
    <property type="component" value="Unassembled WGS sequence"/>
</dbReference>
<reference evidence="2" key="1">
    <citation type="submission" date="2017-07" db="EMBL/GenBank/DDBJ databases">
        <title>Taro Niue Genome Assembly and Annotation.</title>
        <authorList>
            <person name="Atibalentja N."/>
            <person name="Keating K."/>
            <person name="Fields C.J."/>
        </authorList>
    </citation>
    <scope>NUCLEOTIDE SEQUENCE</scope>
    <source>
        <strain evidence="2">Niue_2</strain>
        <tissue evidence="2">Leaf</tissue>
    </source>
</reference>
<organism evidence="2 3">
    <name type="scientific">Colocasia esculenta</name>
    <name type="common">Wild taro</name>
    <name type="synonym">Arum esculentum</name>
    <dbReference type="NCBI Taxonomy" id="4460"/>
    <lineage>
        <taxon>Eukaryota</taxon>
        <taxon>Viridiplantae</taxon>
        <taxon>Streptophyta</taxon>
        <taxon>Embryophyta</taxon>
        <taxon>Tracheophyta</taxon>
        <taxon>Spermatophyta</taxon>
        <taxon>Magnoliopsida</taxon>
        <taxon>Liliopsida</taxon>
        <taxon>Araceae</taxon>
        <taxon>Aroideae</taxon>
        <taxon>Colocasieae</taxon>
        <taxon>Colocasia</taxon>
    </lineage>
</organism>
<sequence>MRISVRPGVETTREAPIWNQHIDPPTISPIPKFSGSSDSLDCANRWRSTHTEPACHGDRRSCTTRREVSSPVATPSITRITGGAHIRSRPFTVIGSRVQLVARSPPQPKNGA</sequence>
<protein>
    <submittedName>
        <fullName evidence="2">Uncharacterized protein</fullName>
    </submittedName>
</protein>
<name>A0A843U475_COLES</name>
<gene>
    <name evidence="2" type="ORF">Taro_010761</name>
</gene>
<dbReference type="AlphaFoldDB" id="A0A843U475"/>
<comment type="caution">
    <text evidence="2">The sequence shown here is derived from an EMBL/GenBank/DDBJ whole genome shotgun (WGS) entry which is preliminary data.</text>
</comment>
<accession>A0A843U475</accession>
<evidence type="ECO:0000313" key="2">
    <source>
        <dbReference type="EMBL" id="MQL78321.1"/>
    </source>
</evidence>